<protein>
    <recommendedName>
        <fullName evidence="4">BHLH domain-containing protein</fullName>
    </recommendedName>
</protein>
<evidence type="ECO:0000313" key="2">
    <source>
        <dbReference type="EMBL" id="SCO76835.1"/>
    </source>
</evidence>
<dbReference type="InterPro" id="IPR036638">
    <property type="entry name" value="HLH_DNA-bd_sf"/>
</dbReference>
<dbReference type="VEuPathDB" id="FungiDB:FOXG_21842"/>
<accession>A0A2H3STY7</accession>
<dbReference type="Gene3D" id="4.10.280.10">
    <property type="entry name" value="Helix-loop-helix DNA-binding domain"/>
    <property type="match status" value="1"/>
</dbReference>
<feature type="compositionally biased region" description="Basic and acidic residues" evidence="1">
    <location>
        <begin position="19"/>
        <end position="32"/>
    </location>
</feature>
<dbReference type="GO" id="GO:0046983">
    <property type="term" value="F:protein dimerization activity"/>
    <property type="evidence" value="ECO:0007669"/>
    <property type="project" value="InterPro"/>
</dbReference>
<dbReference type="VEuPathDB" id="FungiDB:FOZG_17034"/>
<evidence type="ECO:0008006" key="4">
    <source>
        <dbReference type="Google" id="ProtNLM"/>
    </source>
</evidence>
<dbReference type="VEuPathDB" id="FungiDB:FOMG_17007"/>
<name>A0A2H3STY7_FUSOX</name>
<dbReference type="AlphaFoldDB" id="A0A2H3STY7"/>
<evidence type="ECO:0000313" key="3">
    <source>
        <dbReference type="Proteomes" id="UP000219369"/>
    </source>
</evidence>
<evidence type="ECO:0000256" key="1">
    <source>
        <dbReference type="SAM" id="MobiDB-lite"/>
    </source>
</evidence>
<dbReference type="EMBL" id="FMJY01000001">
    <property type="protein sequence ID" value="SCO76835.1"/>
    <property type="molecule type" value="Genomic_DNA"/>
</dbReference>
<proteinExistence type="predicted"/>
<feature type="region of interest" description="Disordered" evidence="1">
    <location>
        <begin position="13"/>
        <end position="32"/>
    </location>
</feature>
<dbReference type="OrthoDB" id="4996284at2759"/>
<dbReference type="Proteomes" id="UP000219369">
    <property type="component" value="Unassembled WGS sequence"/>
</dbReference>
<reference evidence="3" key="1">
    <citation type="submission" date="2016-09" db="EMBL/GenBank/DDBJ databases">
        <authorList>
            <person name="Guldener U."/>
        </authorList>
    </citation>
    <scope>NUCLEOTIDE SEQUENCE [LARGE SCALE GENOMIC DNA]</scope>
    <source>
        <strain evidence="3">V64-1</strain>
    </source>
</reference>
<organism evidence="2 3">
    <name type="scientific">Fusarium oxysporum</name>
    <name type="common">Fusarium vascular wilt</name>
    <dbReference type="NCBI Taxonomy" id="5507"/>
    <lineage>
        <taxon>Eukaryota</taxon>
        <taxon>Fungi</taxon>
        <taxon>Dikarya</taxon>
        <taxon>Ascomycota</taxon>
        <taxon>Pezizomycotina</taxon>
        <taxon>Sordariomycetes</taxon>
        <taxon>Hypocreomycetidae</taxon>
        <taxon>Hypocreales</taxon>
        <taxon>Nectriaceae</taxon>
        <taxon>Fusarium</taxon>
        <taxon>Fusarium oxysporum species complex</taxon>
    </lineage>
</organism>
<sequence length="120" mass="13705">MAMKAECSIVPACHSGRHKPSEAPPRRTIEKRHDTQFNDIFTELRDSISSMRVIMAKEGEESAIKDLQEGTPKLIGDEEAIIYMAREYIALLEERNRSLVEEHAVLQSTIAAFEILFPRY</sequence>
<gene>
    <name evidence="2" type="ORF">FRV6_01047</name>
</gene>
<dbReference type="SUPFAM" id="SSF47459">
    <property type="entry name" value="HLH, helix-loop-helix DNA-binding domain"/>
    <property type="match status" value="1"/>
</dbReference>